<organism evidence="1 2">
    <name type="scientific">Undibacterium flavidum</name>
    <dbReference type="NCBI Taxonomy" id="2762297"/>
    <lineage>
        <taxon>Bacteria</taxon>
        <taxon>Pseudomonadati</taxon>
        <taxon>Pseudomonadota</taxon>
        <taxon>Betaproteobacteria</taxon>
        <taxon>Burkholderiales</taxon>
        <taxon>Oxalobacteraceae</taxon>
        <taxon>Undibacterium</taxon>
    </lineage>
</organism>
<proteinExistence type="predicted"/>
<comment type="caution">
    <text evidence="1">The sequence shown here is derived from an EMBL/GenBank/DDBJ whole genome shotgun (WGS) entry which is preliminary data.</text>
</comment>
<protein>
    <recommendedName>
        <fullName evidence="3">AlgX/AlgJ SGNH hydrolase-like domain-containing protein</fullName>
    </recommendedName>
</protein>
<evidence type="ECO:0008006" key="3">
    <source>
        <dbReference type="Google" id="ProtNLM"/>
    </source>
</evidence>
<keyword evidence="2" id="KW-1185">Reference proteome</keyword>
<sequence length="429" mass="48191">MRFLSILFEPIRMVRRHGFLCFWFVILLLPAVIQVLKLDQADPALENRELAALPQRPNNLAAVLAWTNQMDAYLNDHFGLRQSMIAWNNQLRFYGLGETASLQLAMGGEQTLFFTSHDAAHPQRMRQFLCGKGVTPAVVQELATSVTSFMQVVTQTSKTESKEADEKQATAIAFVPTKPILYSELLPAWMQAECAHQIPTLPAILQQIALTSPEVSNTVFYPLAAMQKQKAEMQLYPAVNFHWHGRGAQVFARELAEQQWHMDAARSLRFHPETVSSDLQRFMPGVPLVAQIESPDYGASNITACVGPDCFPELPSAAKLGDVSRYRWQSPTPTSGKKLLIISDSFGNGGAGYFSPYFSEVWHISINSSGQLSEQEMTTLRANFANFAPQQVLYLFHDYSISCFSRSLNYCPIELNKVLRQLHPFPLEN</sequence>
<gene>
    <name evidence="1" type="ORF">H8K55_06345</name>
</gene>
<dbReference type="EMBL" id="JACOGA010000005">
    <property type="protein sequence ID" value="MBC3873202.1"/>
    <property type="molecule type" value="Genomic_DNA"/>
</dbReference>
<dbReference type="Proteomes" id="UP000624279">
    <property type="component" value="Unassembled WGS sequence"/>
</dbReference>
<evidence type="ECO:0000313" key="1">
    <source>
        <dbReference type="EMBL" id="MBC3873202.1"/>
    </source>
</evidence>
<reference evidence="1 2" key="1">
    <citation type="submission" date="2020-08" db="EMBL/GenBank/DDBJ databases">
        <title>Novel species isolated from subtropical streams in China.</title>
        <authorList>
            <person name="Lu H."/>
        </authorList>
    </citation>
    <scope>NUCLEOTIDE SEQUENCE [LARGE SCALE GENOMIC DNA]</scope>
    <source>
        <strain evidence="1 2">LX15W</strain>
    </source>
</reference>
<accession>A0ABR6YAH7</accession>
<evidence type="ECO:0000313" key="2">
    <source>
        <dbReference type="Proteomes" id="UP000624279"/>
    </source>
</evidence>
<name>A0ABR6YAH7_9BURK</name>